<proteinExistence type="predicted"/>
<dbReference type="Proteomes" id="UP000214720">
    <property type="component" value="Unassembled WGS sequence"/>
</dbReference>
<evidence type="ECO:0000313" key="1">
    <source>
        <dbReference type="EMBL" id="OXC76284.1"/>
    </source>
</evidence>
<evidence type="ECO:0000313" key="2">
    <source>
        <dbReference type="Proteomes" id="UP000214720"/>
    </source>
</evidence>
<accession>A0A226WYM7</accession>
<protein>
    <submittedName>
        <fullName evidence="1">Uncharacterized protein</fullName>
    </submittedName>
</protein>
<organism evidence="1 2">
    <name type="scientific">Caballeronia sordidicola</name>
    <name type="common">Burkholderia sordidicola</name>
    <dbReference type="NCBI Taxonomy" id="196367"/>
    <lineage>
        <taxon>Bacteria</taxon>
        <taxon>Pseudomonadati</taxon>
        <taxon>Pseudomonadota</taxon>
        <taxon>Betaproteobacteria</taxon>
        <taxon>Burkholderiales</taxon>
        <taxon>Burkholderiaceae</taxon>
        <taxon>Caballeronia</taxon>
    </lineage>
</organism>
<reference evidence="2" key="1">
    <citation type="submission" date="2017-01" db="EMBL/GenBank/DDBJ databases">
        <title>Genome Analysis of Deinococcus marmoris KOPRI26562.</title>
        <authorList>
            <person name="Kim J.H."/>
            <person name="Oh H.-M."/>
        </authorList>
    </citation>
    <scope>NUCLEOTIDE SEQUENCE [LARGE SCALE GENOMIC DNA]</scope>
    <source>
        <strain evidence="2">PAMC 26633</strain>
    </source>
</reference>
<dbReference type="AlphaFoldDB" id="A0A226WYM7"/>
<dbReference type="EMBL" id="MTHB01000129">
    <property type="protein sequence ID" value="OXC76284.1"/>
    <property type="molecule type" value="Genomic_DNA"/>
</dbReference>
<name>A0A226WYM7_CABSO</name>
<gene>
    <name evidence="1" type="ORF">BSU04_22625</name>
</gene>
<comment type="caution">
    <text evidence="1">The sequence shown here is derived from an EMBL/GenBank/DDBJ whole genome shotgun (WGS) entry which is preliminary data.</text>
</comment>
<sequence length="56" mass="5951">MIAMTGRADLGNDDFAAFDGYLHKPITFDLLERVLAEWQTAAGLSPTTPGAAEGLI</sequence>